<dbReference type="OrthoDB" id="6392029at2759"/>
<dbReference type="GO" id="GO:0055085">
    <property type="term" value="P:transmembrane transport"/>
    <property type="evidence" value="ECO:0007669"/>
    <property type="project" value="InterPro"/>
</dbReference>
<dbReference type="GO" id="GO:0016020">
    <property type="term" value="C:membrane"/>
    <property type="evidence" value="ECO:0007669"/>
    <property type="project" value="InterPro"/>
</dbReference>
<dbReference type="Gene3D" id="3.30.750.24">
    <property type="entry name" value="STAS domain"/>
    <property type="match status" value="1"/>
</dbReference>
<dbReference type="InterPro" id="IPR001902">
    <property type="entry name" value="SLC26A/SulP_fam"/>
</dbReference>
<gene>
    <name evidence="3" type="ORF">DAPPUDRAFT_250147</name>
</gene>
<dbReference type="Pfam" id="PF01740">
    <property type="entry name" value="STAS"/>
    <property type="match status" value="1"/>
</dbReference>
<organism evidence="3 4">
    <name type="scientific">Daphnia pulex</name>
    <name type="common">Water flea</name>
    <dbReference type="NCBI Taxonomy" id="6669"/>
    <lineage>
        <taxon>Eukaryota</taxon>
        <taxon>Metazoa</taxon>
        <taxon>Ecdysozoa</taxon>
        <taxon>Arthropoda</taxon>
        <taxon>Crustacea</taxon>
        <taxon>Branchiopoda</taxon>
        <taxon>Diplostraca</taxon>
        <taxon>Cladocera</taxon>
        <taxon>Anomopoda</taxon>
        <taxon>Daphniidae</taxon>
        <taxon>Daphnia</taxon>
    </lineage>
</organism>
<reference evidence="3 4" key="1">
    <citation type="journal article" date="2011" name="Science">
        <title>The ecoresponsive genome of Daphnia pulex.</title>
        <authorList>
            <person name="Colbourne J.K."/>
            <person name="Pfrender M.E."/>
            <person name="Gilbert D."/>
            <person name="Thomas W.K."/>
            <person name="Tucker A."/>
            <person name="Oakley T.H."/>
            <person name="Tokishita S."/>
            <person name="Aerts A."/>
            <person name="Arnold G.J."/>
            <person name="Basu M.K."/>
            <person name="Bauer D.J."/>
            <person name="Caceres C.E."/>
            <person name="Carmel L."/>
            <person name="Casola C."/>
            <person name="Choi J.H."/>
            <person name="Detter J.C."/>
            <person name="Dong Q."/>
            <person name="Dusheyko S."/>
            <person name="Eads B.D."/>
            <person name="Frohlich T."/>
            <person name="Geiler-Samerotte K.A."/>
            <person name="Gerlach D."/>
            <person name="Hatcher P."/>
            <person name="Jogdeo S."/>
            <person name="Krijgsveld J."/>
            <person name="Kriventseva E.V."/>
            <person name="Kultz D."/>
            <person name="Laforsch C."/>
            <person name="Lindquist E."/>
            <person name="Lopez J."/>
            <person name="Manak J.R."/>
            <person name="Muller J."/>
            <person name="Pangilinan J."/>
            <person name="Patwardhan R.P."/>
            <person name="Pitluck S."/>
            <person name="Pritham E.J."/>
            <person name="Rechtsteiner A."/>
            <person name="Rho M."/>
            <person name="Rogozin I.B."/>
            <person name="Sakarya O."/>
            <person name="Salamov A."/>
            <person name="Schaack S."/>
            <person name="Shapiro H."/>
            <person name="Shiga Y."/>
            <person name="Skalitzky C."/>
            <person name="Smith Z."/>
            <person name="Souvorov A."/>
            <person name="Sung W."/>
            <person name="Tang Z."/>
            <person name="Tsuchiya D."/>
            <person name="Tu H."/>
            <person name="Vos H."/>
            <person name="Wang M."/>
            <person name="Wolf Y.I."/>
            <person name="Yamagata H."/>
            <person name="Yamada T."/>
            <person name="Ye Y."/>
            <person name="Shaw J.R."/>
            <person name="Andrews J."/>
            <person name="Crease T.J."/>
            <person name="Tang H."/>
            <person name="Lucas S.M."/>
            <person name="Robertson H.M."/>
            <person name="Bork P."/>
            <person name="Koonin E.V."/>
            <person name="Zdobnov E.M."/>
            <person name="Grigoriev I.V."/>
            <person name="Lynch M."/>
            <person name="Boore J.L."/>
        </authorList>
    </citation>
    <scope>NUCLEOTIDE SEQUENCE [LARGE SCALE GENOMIC DNA]</scope>
</reference>
<name>E9GY07_DAPPU</name>
<keyword evidence="1" id="KW-1133">Transmembrane helix</keyword>
<accession>E9GY07</accession>
<evidence type="ECO:0000259" key="2">
    <source>
        <dbReference type="Pfam" id="PF01740"/>
    </source>
</evidence>
<sequence length="179" mass="19614">MVWKSKKIDLVPFGVTFVFCVFVGLEQGILIGTAINLGMLLYSTARPRIRILKVQASALHPGIIVVIEMNHVSAADFTTAYGFDNMIKSLQKHDHKVVLTRTKPEVLPVLFGNGCDLHIHSDSMDFDTFLQDITTLSKTPALSNASSSTLSSTTVFKRNSDVAETSMSISVDVEQDPRG</sequence>
<proteinExistence type="predicted"/>
<feature type="domain" description="STAS" evidence="2">
    <location>
        <begin position="64"/>
        <end position="110"/>
    </location>
</feature>
<protein>
    <recommendedName>
        <fullName evidence="2">STAS domain-containing protein</fullName>
    </recommendedName>
</protein>
<dbReference type="STRING" id="6669.E9GY07"/>
<keyword evidence="4" id="KW-1185">Reference proteome</keyword>
<dbReference type="Proteomes" id="UP000000305">
    <property type="component" value="Unassembled WGS sequence"/>
</dbReference>
<evidence type="ECO:0000313" key="3">
    <source>
        <dbReference type="EMBL" id="EFX75517.1"/>
    </source>
</evidence>
<keyword evidence="1" id="KW-0472">Membrane</keyword>
<feature type="transmembrane region" description="Helical" evidence="1">
    <location>
        <begin position="12"/>
        <end position="42"/>
    </location>
</feature>
<dbReference type="EMBL" id="GL732574">
    <property type="protein sequence ID" value="EFX75517.1"/>
    <property type="molecule type" value="Genomic_DNA"/>
</dbReference>
<dbReference type="eggNOG" id="KOG0236">
    <property type="taxonomic scope" value="Eukaryota"/>
</dbReference>
<dbReference type="KEGG" id="dpx:DAPPUDRAFT_250147"/>
<dbReference type="InParanoid" id="E9GY07"/>
<dbReference type="HOGENOM" id="CLU_1504975_0_0_1"/>
<dbReference type="AlphaFoldDB" id="E9GY07"/>
<evidence type="ECO:0000256" key="1">
    <source>
        <dbReference type="SAM" id="Phobius"/>
    </source>
</evidence>
<dbReference type="InterPro" id="IPR002645">
    <property type="entry name" value="STAS_dom"/>
</dbReference>
<evidence type="ECO:0000313" key="4">
    <source>
        <dbReference type="Proteomes" id="UP000000305"/>
    </source>
</evidence>
<dbReference type="PANTHER" id="PTHR11814">
    <property type="entry name" value="SULFATE TRANSPORTER"/>
    <property type="match status" value="1"/>
</dbReference>
<dbReference type="InterPro" id="IPR036513">
    <property type="entry name" value="STAS_dom_sf"/>
</dbReference>
<keyword evidence="1" id="KW-0812">Transmembrane</keyword>